<dbReference type="KEGG" id="dtm:BJL86_3111"/>
<evidence type="ECO:0000313" key="2">
    <source>
        <dbReference type="Proteomes" id="UP000186104"/>
    </source>
</evidence>
<dbReference type="InterPro" id="IPR000150">
    <property type="entry name" value="Cof"/>
</dbReference>
<dbReference type="CDD" id="cd07518">
    <property type="entry name" value="HAD_YbiV-Like"/>
    <property type="match status" value="1"/>
</dbReference>
<dbReference type="RefSeq" id="WP_197487621.1">
    <property type="nucleotide sequence ID" value="NZ_CP015961.1"/>
</dbReference>
<protein>
    <submittedName>
        <fullName evidence="1">Flavin mononucleotide phosphatase YbjI</fullName>
    </submittedName>
</protein>
<sequence>MTALPGPTPADLLPDGSAIRLVVCDMDGTLLGADGRISLRTWEMIRAMRSAGIVFVPASGRQYATLADLFADIHDGLTVIAENGTVVMRDGVEIAIEPLPGGVADSVVDVVRDLGSGTPEGGERRGCGAVVCTPQMAYTEREDEDFLREARRYYHALTTVADLHDIPGEPVKVAIFTFGEAEDSVAPALRAAGIDSLADVVVSGHHWVDVMPPNVNKGVALERLQAALGVRRDETMVFGDYLNDLEMMDYAEASVAMANGHTDVIQRSRYVAPRHDLDGVAQVLEHVLGPRLARR</sequence>
<dbReference type="SFLD" id="SFLDG01140">
    <property type="entry name" value="C2.B:_Phosphomannomutase_and_P"/>
    <property type="match status" value="1"/>
</dbReference>
<dbReference type="PANTHER" id="PTHR10000:SF53">
    <property type="entry name" value="5-AMINO-6-(5-PHOSPHO-D-RIBITYLAMINO)URACIL PHOSPHATASE YBJI-RELATED"/>
    <property type="match status" value="1"/>
</dbReference>
<accession>A0A173LRN2</accession>
<evidence type="ECO:0000313" key="1">
    <source>
        <dbReference type="EMBL" id="ANI93870.1"/>
    </source>
</evidence>
<dbReference type="STRING" id="499555.BJL86_3111"/>
<dbReference type="PANTHER" id="PTHR10000">
    <property type="entry name" value="PHOSPHOSERINE PHOSPHATASE"/>
    <property type="match status" value="1"/>
</dbReference>
<dbReference type="NCBIfam" id="TIGR00099">
    <property type="entry name" value="Cof-subfamily"/>
    <property type="match status" value="1"/>
</dbReference>
<reference evidence="1 2" key="1">
    <citation type="submission" date="2016-06" db="EMBL/GenBank/DDBJ databases">
        <title>Complete genome sequence of a saline-alkali tolerant type strain Dietzia timorensis ID05-A0528T.</title>
        <authorList>
            <person name="Wu X."/>
        </authorList>
    </citation>
    <scope>NUCLEOTIDE SEQUENCE [LARGE SCALE GENOMIC DNA]</scope>
    <source>
        <strain evidence="1 2">ID05-A0528</strain>
    </source>
</reference>
<dbReference type="SUPFAM" id="SSF56784">
    <property type="entry name" value="HAD-like"/>
    <property type="match status" value="1"/>
</dbReference>
<keyword evidence="2" id="KW-1185">Reference proteome</keyword>
<dbReference type="EMBL" id="CP015961">
    <property type="protein sequence ID" value="ANI93870.1"/>
    <property type="molecule type" value="Genomic_DNA"/>
</dbReference>
<dbReference type="Gene3D" id="3.40.50.1000">
    <property type="entry name" value="HAD superfamily/HAD-like"/>
    <property type="match status" value="1"/>
</dbReference>
<dbReference type="SFLD" id="SFLDS00003">
    <property type="entry name" value="Haloacid_Dehalogenase"/>
    <property type="match status" value="1"/>
</dbReference>
<dbReference type="InterPro" id="IPR036412">
    <property type="entry name" value="HAD-like_sf"/>
</dbReference>
<dbReference type="AlphaFoldDB" id="A0A173LRN2"/>
<dbReference type="Pfam" id="PF08282">
    <property type="entry name" value="Hydrolase_3"/>
    <property type="match status" value="1"/>
</dbReference>
<organism evidence="1 2">
    <name type="scientific">Dietzia timorensis</name>
    <dbReference type="NCBI Taxonomy" id="499555"/>
    <lineage>
        <taxon>Bacteria</taxon>
        <taxon>Bacillati</taxon>
        <taxon>Actinomycetota</taxon>
        <taxon>Actinomycetes</taxon>
        <taxon>Mycobacteriales</taxon>
        <taxon>Dietziaceae</taxon>
        <taxon>Dietzia</taxon>
    </lineage>
</organism>
<name>A0A173LRN2_9ACTN</name>
<dbReference type="Gene3D" id="3.30.1240.10">
    <property type="match status" value="1"/>
</dbReference>
<dbReference type="GO" id="GO:0016791">
    <property type="term" value="F:phosphatase activity"/>
    <property type="evidence" value="ECO:0007669"/>
    <property type="project" value="TreeGrafter"/>
</dbReference>
<proteinExistence type="predicted"/>
<dbReference type="Proteomes" id="UP000186104">
    <property type="component" value="Chromosome"/>
</dbReference>
<dbReference type="GO" id="GO:0005829">
    <property type="term" value="C:cytosol"/>
    <property type="evidence" value="ECO:0007669"/>
    <property type="project" value="TreeGrafter"/>
</dbReference>
<gene>
    <name evidence="1" type="ORF">BJL86_3111</name>
</gene>
<dbReference type="InterPro" id="IPR023214">
    <property type="entry name" value="HAD_sf"/>
</dbReference>
<dbReference type="GO" id="GO:0000287">
    <property type="term" value="F:magnesium ion binding"/>
    <property type="evidence" value="ECO:0007669"/>
    <property type="project" value="TreeGrafter"/>
</dbReference>